<name>A0ABR0X141_REHGL</name>
<evidence type="ECO:0000256" key="6">
    <source>
        <dbReference type="ARBA" id="ARBA00023004"/>
    </source>
</evidence>
<keyword evidence="9" id="KW-0472">Membrane</keyword>
<sequence length="515" mass="59028">MAWPWSSDLFPWITSFFAVLLFFKFLLKFKNASSKSKQLPPGPPGWPIIGNMLDLGEVPHQTLQNLQTKYGPVIWLRLGAINTMVVQSAEAAAELFKKCDLPFADRKVPDSLTALDYYQGSVAIGHYGDYWRKLRRICTTEFLVHKRINASIALRQKCIDNLIEWIKQDAEKERKNGGSGEIELDRFLFVTAFNVIGNLMLSRDVMDAKLEKASEFFDLFLVFMEWTGKPNLADFLPFLKWFDPQRIRRNSEKYLERLLEIAGGIVKDRIKEKQSGVEKKTHDFLDALLDDEGDHNAQGPDKLTEKNITIVLLEMFFGGTETTSSTIEWGMSQLLRNPDSMKKLQDEIDRVVGRDRKVVESDLNNLPYLQATVKEILRLNPVFPMLLPRNSMQDTEFMGYVVPKNTQIFVNAWAIHRDPASWVDPLSFKPERFLDSDIDYKGQHFELLPFGSGRRTCIGLTLGHRMVCLTLASLVQAFDWSLKKGIKPESLDMSEKVGLTMRKMVPLKVIPTPRE</sequence>
<dbReference type="EMBL" id="JABTTQ020000007">
    <property type="protein sequence ID" value="KAK6152337.1"/>
    <property type="molecule type" value="Genomic_DNA"/>
</dbReference>
<reference evidence="10 11" key="1">
    <citation type="journal article" date="2021" name="Comput. Struct. Biotechnol. J.">
        <title>De novo genome assembly of the potent medicinal plant Rehmannia glutinosa using nanopore technology.</title>
        <authorList>
            <person name="Ma L."/>
            <person name="Dong C."/>
            <person name="Song C."/>
            <person name="Wang X."/>
            <person name="Zheng X."/>
            <person name="Niu Y."/>
            <person name="Chen S."/>
            <person name="Feng W."/>
        </authorList>
    </citation>
    <scope>NUCLEOTIDE SEQUENCE [LARGE SCALE GENOMIC DNA]</scope>
    <source>
        <strain evidence="10">DH-2019</strain>
    </source>
</reference>
<comment type="subcellular location">
    <subcellularLocation>
        <location evidence="1">Membrane</location>
        <topology evidence="1">Single-pass membrane protein</topology>
    </subcellularLocation>
</comment>
<dbReference type="Gene3D" id="1.10.630.10">
    <property type="entry name" value="Cytochrome P450"/>
    <property type="match status" value="1"/>
</dbReference>
<evidence type="ECO:0000256" key="5">
    <source>
        <dbReference type="ARBA" id="ARBA00023002"/>
    </source>
</evidence>
<dbReference type="CDD" id="cd11073">
    <property type="entry name" value="CYP76-like"/>
    <property type="match status" value="1"/>
</dbReference>
<dbReference type="InterPro" id="IPR002401">
    <property type="entry name" value="Cyt_P450_E_grp-I"/>
</dbReference>
<keyword evidence="4 8" id="KW-0479">Metal-binding</keyword>
<comment type="caution">
    <text evidence="10">The sequence shown here is derived from an EMBL/GenBank/DDBJ whole genome shotgun (WGS) entry which is preliminary data.</text>
</comment>
<organism evidence="10 11">
    <name type="scientific">Rehmannia glutinosa</name>
    <name type="common">Chinese foxglove</name>
    <dbReference type="NCBI Taxonomy" id="99300"/>
    <lineage>
        <taxon>Eukaryota</taxon>
        <taxon>Viridiplantae</taxon>
        <taxon>Streptophyta</taxon>
        <taxon>Embryophyta</taxon>
        <taxon>Tracheophyta</taxon>
        <taxon>Spermatophyta</taxon>
        <taxon>Magnoliopsida</taxon>
        <taxon>eudicotyledons</taxon>
        <taxon>Gunneridae</taxon>
        <taxon>Pentapetalae</taxon>
        <taxon>asterids</taxon>
        <taxon>lamiids</taxon>
        <taxon>Lamiales</taxon>
        <taxon>Orobanchaceae</taxon>
        <taxon>Rehmannieae</taxon>
        <taxon>Rehmannia</taxon>
    </lineage>
</organism>
<evidence type="ECO:0000256" key="8">
    <source>
        <dbReference type="RuleBase" id="RU000461"/>
    </source>
</evidence>
<keyword evidence="9" id="KW-0812">Transmembrane</keyword>
<evidence type="ECO:0000313" key="11">
    <source>
        <dbReference type="Proteomes" id="UP001318860"/>
    </source>
</evidence>
<feature type="transmembrane region" description="Helical" evidence="9">
    <location>
        <begin position="12"/>
        <end position="29"/>
    </location>
</feature>
<dbReference type="Pfam" id="PF00067">
    <property type="entry name" value="p450"/>
    <property type="match status" value="1"/>
</dbReference>
<accession>A0ABR0X141</accession>
<proteinExistence type="inferred from homology"/>
<dbReference type="Proteomes" id="UP001318860">
    <property type="component" value="Unassembled WGS sequence"/>
</dbReference>
<keyword evidence="7 8" id="KW-0503">Monooxygenase</keyword>
<evidence type="ECO:0000256" key="7">
    <source>
        <dbReference type="ARBA" id="ARBA00023033"/>
    </source>
</evidence>
<dbReference type="SUPFAM" id="SSF48264">
    <property type="entry name" value="Cytochrome P450"/>
    <property type="match status" value="1"/>
</dbReference>
<dbReference type="InterPro" id="IPR017972">
    <property type="entry name" value="Cyt_P450_CS"/>
</dbReference>
<comment type="similarity">
    <text evidence="2 8">Belongs to the cytochrome P450 family.</text>
</comment>
<dbReference type="PRINTS" id="PR00463">
    <property type="entry name" value="EP450I"/>
</dbReference>
<evidence type="ECO:0000256" key="4">
    <source>
        <dbReference type="ARBA" id="ARBA00022723"/>
    </source>
</evidence>
<evidence type="ECO:0000256" key="1">
    <source>
        <dbReference type="ARBA" id="ARBA00004167"/>
    </source>
</evidence>
<keyword evidence="3 8" id="KW-0349">Heme</keyword>
<evidence type="ECO:0000256" key="3">
    <source>
        <dbReference type="ARBA" id="ARBA00022617"/>
    </source>
</evidence>
<keyword evidence="9" id="KW-1133">Transmembrane helix</keyword>
<dbReference type="PANTHER" id="PTHR47950">
    <property type="entry name" value="CYTOCHROME P450, FAMILY 76, SUBFAMILY C, POLYPEPTIDE 5-RELATED"/>
    <property type="match status" value="1"/>
</dbReference>
<dbReference type="PANTHER" id="PTHR47950:SF15">
    <property type="entry name" value="CYTOCHROME P450"/>
    <property type="match status" value="1"/>
</dbReference>
<evidence type="ECO:0000313" key="10">
    <source>
        <dbReference type="EMBL" id="KAK6152337.1"/>
    </source>
</evidence>
<dbReference type="InterPro" id="IPR036396">
    <property type="entry name" value="Cyt_P450_sf"/>
</dbReference>
<dbReference type="InterPro" id="IPR001128">
    <property type="entry name" value="Cyt_P450"/>
</dbReference>
<dbReference type="PROSITE" id="PS00086">
    <property type="entry name" value="CYTOCHROME_P450"/>
    <property type="match status" value="1"/>
</dbReference>
<protein>
    <recommendedName>
        <fullName evidence="12">Cytochrome P450</fullName>
    </recommendedName>
</protein>
<keyword evidence="5 8" id="KW-0560">Oxidoreductase</keyword>
<gene>
    <name evidence="10" type="ORF">DH2020_014972</name>
</gene>
<keyword evidence="11" id="KW-1185">Reference proteome</keyword>
<evidence type="ECO:0000256" key="2">
    <source>
        <dbReference type="ARBA" id="ARBA00010617"/>
    </source>
</evidence>
<dbReference type="PRINTS" id="PR00385">
    <property type="entry name" value="P450"/>
</dbReference>
<evidence type="ECO:0008006" key="12">
    <source>
        <dbReference type="Google" id="ProtNLM"/>
    </source>
</evidence>
<evidence type="ECO:0000256" key="9">
    <source>
        <dbReference type="SAM" id="Phobius"/>
    </source>
</evidence>
<keyword evidence="6 8" id="KW-0408">Iron</keyword>